<evidence type="ECO:0000313" key="3">
    <source>
        <dbReference type="Proteomes" id="UP000542342"/>
    </source>
</evidence>
<evidence type="ECO:0000259" key="1">
    <source>
        <dbReference type="Pfam" id="PF13649"/>
    </source>
</evidence>
<dbReference type="InterPro" id="IPR029063">
    <property type="entry name" value="SAM-dependent_MTases_sf"/>
</dbReference>
<comment type="caution">
    <text evidence="2">The sequence shown here is derived from an EMBL/GenBank/DDBJ whole genome shotgun (WGS) entry which is preliminary data.</text>
</comment>
<dbReference type="Gene3D" id="3.40.50.150">
    <property type="entry name" value="Vaccinia Virus protein VP39"/>
    <property type="match status" value="1"/>
</dbReference>
<dbReference type="Pfam" id="PF13649">
    <property type="entry name" value="Methyltransf_25"/>
    <property type="match status" value="1"/>
</dbReference>
<dbReference type="GO" id="GO:0032259">
    <property type="term" value="P:methylation"/>
    <property type="evidence" value="ECO:0007669"/>
    <property type="project" value="UniProtKB-KW"/>
</dbReference>
<dbReference type="PANTHER" id="PTHR43591">
    <property type="entry name" value="METHYLTRANSFERASE"/>
    <property type="match status" value="1"/>
</dbReference>
<sequence length="221" mass="25078">MLPRVLEEEVMDTPEEARDYDAMDHKAVNTLFVDDFLHHWDGRSPVLDVGTGTAQIPIELARRCPQVRIVAVDLAQQMLLLADRNVAQAQLQECIRLERIDAKKMPYAENTFAAVMSNSIIHHLPQPERGFAEMHRVCQRGGLLFVRDLLRPSSWAALQELVDLYAGGANAHQRAMFAASLHAALTVEEVRDCVKQLGYSPETVQQTSDRHWTWVAYKQHL</sequence>
<organism evidence="2 3">
    <name type="scientific">Thermogemmata fonticola</name>
    <dbReference type="NCBI Taxonomy" id="2755323"/>
    <lineage>
        <taxon>Bacteria</taxon>
        <taxon>Pseudomonadati</taxon>
        <taxon>Planctomycetota</taxon>
        <taxon>Planctomycetia</taxon>
        <taxon>Gemmatales</taxon>
        <taxon>Gemmataceae</taxon>
        <taxon>Thermogemmata</taxon>
    </lineage>
</organism>
<keyword evidence="2" id="KW-0489">Methyltransferase</keyword>
<reference evidence="2 3" key="1">
    <citation type="submission" date="2020-07" db="EMBL/GenBank/DDBJ databases">
        <title>Thermogemmata thermophila gen. nov., sp. nov., a novel moderate thermophilic planctomycete from a Kamchatka hot spring.</title>
        <authorList>
            <person name="Elcheninov A.G."/>
            <person name="Podosokorskaya O.A."/>
            <person name="Kovaleva O.L."/>
            <person name="Novikov A."/>
            <person name="Bonch-Osmolovskaya E.A."/>
            <person name="Toshchakov S.V."/>
            <person name="Kublanov I.V."/>
        </authorList>
    </citation>
    <scope>NUCLEOTIDE SEQUENCE [LARGE SCALE GENOMIC DNA]</scope>
    <source>
        <strain evidence="2 3">2918</strain>
    </source>
</reference>
<dbReference type="EMBL" id="JACEFB010000010">
    <property type="protein sequence ID" value="MBA2227074.1"/>
    <property type="molecule type" value="Genomic_DNA"/>
</dbReference>
<dbReference type="CDD" id="cd02440">
    <property type="entry name" value="AdoMet_MTases"/>
    <property type="match status" value="1"/>
</dbReference>
<dbReference type="SUPFAM" id="SSF53335">
    <property type="entry name" value="S-adenosyl-L-methionine-dependent methyltransferases"/>
    <property type="match status" value="1"/>
</dbReference>
<keyword evidence="3" id="KW-1185">Reference proteome</keyword>
<feature type="domain" description="Methyltransferase" evidence="1">
    <location>
        <begin position="46"/>
        <end position="142"/>
    </location>
</feature>
<dbReference type="AlphaFoldDB" id="A0A7V8VFH5"/>
<protein>
    <submittedName>
        <fullName evidence="2">Class I SAM-dependent methyltransferase</fullName>
    </submittedName>
</protein>
<gene>
    <name evidence="2" type="ORF">H0921_12995</name>
</gene>
<keyword evidence="2" id="KW-0808">Transferase</keyword>
<dbReference type="InterPro" id="IPR041698">
    <property type="entry name" value="Methyltransf_25"/>
</dbReference>
<proteinExistence type="predicted"/>
<dbReference type="PANTHER" id="PTHR43591:SF24">
    <property type="entry name" value="2-METHOXY-6-POLYPRENYL-1,4-BENZOQUINOL METHYLASE, MITOCHONDRIAL"/>
    <property type="match status" value="1"/>
</dbReference>
<dbReference type="Proteomes" id="UP000542342">
    <property type="component" value="Unassembled WGS sequence"/>
</dbReference>
<evidence type="ECO:0000313" key="2">
    <source>
        <dbReference type="EMBL" id="MBA2227074.1"/>
    </source>
</evidence>
<dbReference type="RefSeq" id="WP_194538816.1">
    <property type="nucleotide sequence ID" value="NZ_JACEFB010000010.1"/>
</dbReference>
<name>A0A7V8VFH5_9BACT</name>
<dbReference type="GO" id="GO:0008168">
    <property type="term" value="F:methyltransferase activity"/>
    <property type="evidence" value="ECO:0007669"/>
    <property type="project" value="UniProtKB-KW"/>
</dbReference>
<accession>A0A7V8VFH5</accession>